<gene>
    <name evidence="2" type="ORF">CLAFUR5_03892</name>
</gene>
<proteinExistence type="predicted"/>
<dbReference type="Proteomes" id="UP000756132">
    <property type="component" value="Chromosome 2"/>
</dbReference>
<evidence type="ECO:0000313" key="2">
    <source>
        <dbReference type="EMBL" id="UJO14575.1"/>
    </source>
</evidence>
<accession>A0A9Q8LC01</accession>
<organism evidence="2 3">
    <name type="scientific">Passalora fulva</name>
    <name type="common">Tomato leaf mold</name>
    <name type="synonym">Cladosporium fulvum</name>
    <dbReference type="NCBI Taxonomy" id="5499"/>
    <lineage>
        <taxon>Eukaryota</taxon>
        <taxon>Fungi</taxon>
        <taxon>Dikarya</taxon>
        <taxon>Ascomycota</taxon>
        <taxon>Pezizomycotina</taxon>
        <taxon>Dothideomycetes</taxon>
        <taxon>Dothideomycetidae</taxon>
        <taxon>Mycosphaerellales</taxon>
        <taxon>Mycosphaerellaceae</taxon>
        <taxon>Fulvia</taxon>
    </lineage>
</organism>
<dbReference type="GeneID" id="71983770"/>
<feature type="region of interest" description="Disordered" evidence="1">
    <location>
        <begin position="76"/>
        <end position="98"/>
    </location>
</feature>
<evidence type="ECO:0000256" key="1">
    <source>
        <dbReference type="SAM" id="MobiDB-lite"/>
    </source>
</evidence>
<reference evidence="2" key="1">
    <citation type="submission" date="2021-12" db="EMBL/GenBank/DDBJ databases">
        <authorList>
            <person name="Zaccaron A."/>
            <person name="Stergiopoulos I."/>
        </authorList>
    </citation>
    <scope>NUCLEOTIDE SEQUENCE</scope>
    <source>
        <strain evidence="2">Race5_Kim</strain>
    </source>
</reference>
<reference evidence="2" key="2">
    <citation type="journal article" date="2022" name="Microb. Genom.">
        <title>A chromosome-scale genome assembly of the tomato pathogen Cladosporium fulvum reveals a compartmentalized genome architecture and the presence of a dispensable chromosome.</title>
        <authorList>
            <person name="Zaccaron A.Z."/>
            <person name="Chen L.H."/>
            <person name="Samaras A."/>
            <person name="Stergiopoulos I."/>
        </authorList>
    </citation>
    <scope>NUCLEOTIDE SEQUENCE</scope>
    <source>
        <strain evidence="2">Race5_Kim</strain>
    </source>
</reference>
<evidence type="ECO:0000313" key="3">
    <source>
        <dbReference type="Proteomes" id="UP000756132"/>
    </source>
</evidence>
<protein>
    <submittedName>
        <fullName evidence="2">Uncharacterized protein</fullName>
    </submittedName>
</protein>
<name>A0A9Q8LC01_PASFU</name>
<dbReference type="RefSeq" id="XP_047758941.1">
    <property type="nucleotide sequence ID" value="XM_047903040.1"/>
</dbReference>
<dbReference type="AlphaFoldDB" id="A0A9Q8LC01"/>
<dbReference type="EMBL" id="CP090164">
    <property type="protein sequence ID" value="UJO14575.1"/>
    <property type="molecule type" value="Genomic_DNA"/>
</dbReference>
<sequence>MGVLCITRVYVKPTAAITRAGNMIYLAVKDLREMAIAINNSFYNDILQSGQKAALTQQQRPTTYLRLPASLVTVDRGGPTARQTKREAKGRTSPVQGKALSPGAQLAELLLEHQHLPIIQSILREEIDARKGIQTLASVMSLLK</sequence>
<dbReference type="KEGG" id="ffu:CLAFUR5_03892"/>
<keyword evidence="3" id="KW-1185">Reference proteome</keyword>